<dbReference type="GO" id="GO:0050380">
    <property type="term" value="F:undecaprenyl-diphosphatase activity"/>
    <property type="evidence" value="ECO:0007669"/>
    <property type="project" value="UniProtKB-EC"/>
</dbReference>
<feature type="transmembrane region" description="Helical" evidence="7">
    <location>
        <begin position="37"/>
        <end position="58"/>
    </location>
</feature>
<evidence type="ECO:0000256" key="3">
    <source>
        <dbReference type="ARBA" id="ARBA00022692"/>
    </source>
</evidence>
<evidence type="ECO:0000256" key="6">
    <source>
        <dbReference type="ARBA" id="ARBA00023136"/>
    </source>
</evidence>
<dbReference type="PANTHER" id="PTHR14969:SF62">
    <property type="entry name" value="DECAPRENYLPHOSPHORYL-5-PHOSPHORIBOSE PHOSPHATASE RV3807C-RELATED"/>
    <property type="match status" value="1"/>
</dbReference>
<evidence type="ECO:0000256" key="5">
    <source>
        <dbReference type="ARBA" id="ARBA00022989"/>
    </source>
</evidence>
<evidence type="ECO:0000313" key="9">
    <source>
        <dbReference type="EMBL" id="MBB3126377.1"/>
    </source>
</evidence>
<evidence type="ECO:0000313" key="10">
    <source>
        <dbReference type="Proteomes" id="UP000517523"/>
    </source>
</evidence>
<dbReference type="Gene3D" id="1.20.144.10">
    <property type="entry name" value="Phosphatidic acid phosphatase type 2/haloperoxidase"/>
    <property type="match status" value="2"/>
</dbReference>
<feature type="transmembrane region" description="Helical" evidence="7">
    <location>
        <begin position="125"/>
        <end position="148"/>
    </location>
</feature>
<dbReference type="SMART" id="SM00014">
    <property type="entry name" value="acidPPc"/>
    <property type="match status" value="1"/>
</dbReference>
<dbReference type="EMBL" id="JACHXJ010000001">
    <property type="protein sequence ID" value="MBB3126377.1"/>
    <property type="molecule type" value="Genomic_DNA"/>
</dbReference>
<gene>
    <name evidence="9" type="ORF">FHS19_001031</name>
</gene>
<dbReference type="GO" id="GO:0005886">
    <property type="term" value="C:plasma membrane"/>
    <property type="evidence" value="ECO:0007669"/>
    <property type="project" value="UniProtKB-SubCell"/>
</dbReference>
<evidence type="ECO:0000256" key="7">
    <source>
        <dbReference type="SAM" id="Phobius"/>
    </source>
</evidence>
<accession>A0A839TNP9</accession>
<dbReference type="AlphaFoldDB" id="A0A839TNP9"/>
<comment type="caution">
    <text evidence="9">The sequence shown here is derived from an EMBL/GenBank/DDBJ whole genome shotgun (WGS) entry which is preliminary data.</text>
</comment>
<keyword evidence="4 9" id="KW-0378">Hydrolase</keyword>
<organism evidence="9 10">
    <name type="scientific">Paenibacillus rhizosphaerae</name>
    <dbReference type="NCBI Taxonomy" id="297318"/>
    <lineage>
        <taxon>Bacteria</taxon>
        <taxon>Bacillati</taxon>
        <taxon>Bacillota</taxon>
        <taxon>Bacilli</taxon>
        <taxon>Bacillales</taxon>
        <taxon>Paenibacillaceae</taxon>
        <taxon>Paenibacillus</taxon>
    </lineage>
</organism>
<evidence type="ECO:0000256" key="4">
    <source>
        <dbReference type="ARBA" id="ARBA00022801"/>
    </source>
</evidence>
<reference evidence="9 10" key="1">
    <citation type="submission" date="2020-08" db="EMBL/GenBank/DDBJ databases">
        <title>Genomic Encyclopedia of Type Strains, Phase III (KMG-III): the genomes of soil and plant-associated and newly described type strains.</title>
        <authorList>
            <person name="Whitman W."/>
        </authorList>
    </citation>
    <scope>NUCLEOTIDE SEQUENCE [LARGE SCALE GENOMIC DNA]</scope>
    <source>
        <strain evidence="9 10">CECT 5831</strain>
    </source>
</reference>
<keyword evidence="6 7" id="KW-0472">Membrane</keyword>
<evidence type="ECO:0000256" key="1">
    <source>
        <dbReference type="ARBA" id="ARBA00004651"/>
    </source>
</evidence>
<dbReference type="InterPro" id="IPR000326">
    <property type="entry name" value="PAP2/HPO"/>
</dbReference>
<sequence length="178" mass="19781">MIITRYMEQAHGWDRRVFHWINRTQNPSMLHAVLRMLTHLGGALFTITLTLSVALFAPDPWRTTSLQSFAALAISFLITTLIKRKVQRIRPYLALEGVRVGNNPLKDPSFPSGHSTAIFSIITPFLFMGSWVAALLLVIALIVCISRIYLGLHYPSDCLVGSFVGSMTAVLTVAVINL</sequence>
<comment type="subcellular location">
    <subcellularLocation>
        <location evidence="1">Cell membrane</location>
        <topology evidence="1">Multi-pass membrane protein</topology>
    </subcellularLocation>
</comment>
<evidence type="ECO:0000259" key="8">
    <source>
        <dbReference type="SMART" id="SM00014"/>
    </source>
</evidence>
<protein>
    <submittedName>
        <fullName evidence="9">Undecaprenyl-diphosphatase</fullName>
        <ecNumber evidence="9">3.6.1.27</ecNumber>
    </submittedName>
</protein>
<dbReference type="RefSeq" id="WP_246426419.1">
    <property type="nucleotide sequence ID" value="NZ_JACHXJ010000001.1"/>
</dbReference>
<dbReference type="InterPro" id="IPR036938">
    <property type="entry name" value="PAP2/HPO_sf"/>
</dbReference>
<feature type="transmembrane region" description="Helical" evidence="7">
    <location>
        <begin position="64"/>
        <end position="82"/>
    </location>
</feature>
<feature type="transmembrane region" description="Helical" evidence="7">
    <location>
        <begin position="154"/>
        <end position="176"/>
    </location>
</feature>
<evidence type="ECO:0000256" key="2">
    <source>
        <dbReference type="ARBA" id="ARBA00022475"/>
    </source>
</evidence>
<dbReference type="Proteomes" id="UP000517523">
    <property type="component" value="Unassembled WGS sequence"/>
</dbReference>
<keyword evidence="2" id="KW-1003">Cell membrane</keyword>
<proteinExistence type="predicted"/>
<dbReference type="SUPFAM" id="SSF48317">
    <property type="entry name" value="Acid phosphatase/Vanadium-dependent haloperoxidase"/>
    <property type="match status" value="1"/>
</dbReference>
<dbReference type="EC" id="3.6.1.27" evidence="9"/>
<dbReference type="Pfam" id="PF01569">
    <property type="entry name" value="PAP2"/>
    <property type="match status" value="1"/>
</dbReference>
<dbReference type="PANTHER" id="PTHR14969">
    <property type="entry name" value="SPHINGOSINE-1-PHOSPHATE PHOSPHOHYDROLASE"/>
    <property type="match status" value="1"/>
</dbReference>
<feature type="domain" description="Phosphatidic acid phosphatase type 2/haloperoxidase" evidence="8">
    <location>
        <begin position="66"/>
        <end position="173"/>
    </location>
</feature>
<name>A0A839TNP9_9BACL</name>
<keyword evidence="3 7" id="KW-0812">Transmembrane</keyword>
<keyword evidence="5 7" id="KW-1133">Transmembrane helix</keyword>